<gene>
    <name evidence="2" type="ORF">TrLO_g1261</name>
</gene>
<comment type="caution">
    <text evidence="2">The sequence shown here is derived from an EMBL/GenBank/DDBJ whole genome shotgun (WGS) entry which is preliminary data.</text>
</comment>
<proteinExistence type="predicted"/>
<keyword evidence="3" id="KW-1185">Reference proteome</keyword>
<name>A0A9W7AED8_9STRA</name>
<feature type="compositionally biased region" description="Basic and acidic residues" evidence="1">
    <location>
        <begin position="1"/>
        <end position="19"/>
    </location>
</feature>
<evidence type="ECO:0000256" key="1">
    <source>
        <dbReference type="SAM" id="MobiDB-lite"/>
    </source>
</evidence>
<dbReference type="Proteomes" id="UP001165122">
    <property type="component" value="Unassembled WGS sequence"/>
</dbReference>
<reference evidence="3" key="1">
    <citation type="journal article" date="2023" name="Commun. Biol.">
        <title>Genome analysis of Parmales, the sister group of diatoms, reveals the evolutionary specialization of diatoms from phago-mixotrophs to photoautotrophs.</title>
        <authorList>
            <person name="Ban H."/>
            <person name="Sato S."/>
            <person name="Yoshikawa S."/>
            <person name="Yamada K."/>
            <person name="Nakamura Y."/>
            <person name="Ichinomiya M."/>
            <person name="Sato N."/>
            <person name="Blanc-Mathieu R."/>
            <person name="Endo H."/>
            <person name="Kuwata A."/>
            <person name="Ogata H."/>
        </authorList>
    </citation>
    <scope>NUCLEOTIDE SEQUENCE [LARGE SCALE GENOMIC DNA]</scope>
    <source>
        <strain evidence="3">NIES 3700</strain>
    </source>
</reference>
<sequence length="140" mass="15687">MFGSGEGEKFSEKELKDMEGFLEEEKEESDDEFKFGEVELKKGEKAEVDSDEFSDQFRDEFSDEFDDEEEDEGNEDGEGTIEVSASESLTISTTVSTVAAPVSTVSAEVDDFMATDDFKRLLLPFVHEETLLTLRLVDPA</sequence>
<evidence type="ECO:0000313" key="2">
    <source>
        <dbReference type="EMBL" id="GMH68981.1"/>
    </source>
</evidence>
<organism evidence="2 3">
    <name type="scientific">Triparma laevis f. longispina</name>
    <dbReference type="NCBI Taxonomy" id="1714387"/>
    <lineage>
        <taxon>Eukaryota</taxon>
        <taxon>Sar</taxon>
        <taxon>Stramenopiles</taxon>
        <taxon>Ochrophyta</taxon>
        <taxon>Bolidophyceae</taxon>
        <taxon>Parmales</taxon>
        <taxon>Triparmaceae</taxon>
        <taxon>Triparma</taxon>
    </lineage>
</organism>
<protein>
    <submittedName>
        <fullName evidence="2">Uncharacterized protein</fullName>
    </submittedName>
</protein>
<accession>A0A9W7AED8</accession>
<feature type="compositionally biased region" description="Acidic residues" evidence="1">
    <location>
        <begin position="61"/>
        <end position="79"/>
    </location>
</feature>
<feature type="compositionally biased region" description="Basic and acidic residues" evidence="1">
    <location>
        <begin position="32"/>
        <end position="48"/>
    </location>
</feature>
<dbReference type="AlphaFoldDB" id="A0A9W7AED8"/>
<feature type="compositionally biased region" description="Acidic residues" evidence="1">
    <location>
        <begin position="20"/>
        <end position="31"/>
    </location>
</feature>
<feature type="region of interest" description="Disordered" evidence="1">
    <location>
        <begin position="1"/>
        <end position="88"/>
    </location>
</feature>
<dbReference type="EMBL" id="BRXW01000600">
    <property type="protein sequence ID" value="GMH68981.1"/>
    <property type="molecule type" value="Genomic_DNA"/>
</dbReference>
<evidence type="ECO:0000313" key="3">
    <source>
        <dbReference type="Proteomes" id="UP001165122"/>
    </source>
</evidence>